<dbReference type="InParanoid" id="K5WCA0"/>
<gene>
    <name evidence="2" type="ORF">PHACADRAFT_141788</name>
</gene>
<dbReference type="Proteomes" id="UP000008370">
    <property type="component" value="Unassembled WGS sequence"/>
</dbReference>
<dbReference type="AlphaFoldDB" id="K5WCA0"/>
<dbReference type="PANTHER" id="PTHR30546:SF23">
    <property type="entry name" value="FLAVOPROTEIN-LIKE PROTEIN YCP4-RELATED"/>
    <property type="match status" value="1"/>
</dbReference>
<dbReference type="EMBL" id="JH930471">
    <property type="protein sequence ID" value="EKM56835.1"/>
    <property type="molecule type" value="Genomic_DNA"/>
</dbReference>
<dbReference type="Gene3D" id="3.40.50.360">
    <property type="match status" value="1"/>
</dbReference>
<name>K5WCA0_PHACS</name>
<keyword evidence="3" id="KW-1185">Reference proteome</keyword>
<dbReference type="FunFam" id="3.40.50.360:FF:000001">
    <property type="entry name" value="NAD(P)H dehydrogenase (Quinone) FQR1-like"/>
    <property type="match status" value="1"/>
</dbReference>
<proteinExistence type="inferred from homology"/>
<dbReference type="GeneID" id="18908530"/>
<comment type="similarity">
    <text evidence="1">Belongs to the WrbA family.</text>
</comment>
<dbReference type="InterPro" id="IPR029039">
    <property type="entry name" value="Flavoprotein-like_sf"/>
</dbReference>
<dbReference type="GO" id="GO:0016020">
    <property type="term" value="C:membrane"/>
    <property type="evidence" value="ECO:0007669"/>
    <property type="project" value="TreeGrafter"/>
</dbReference>
<dbReference type="InterPro" id="IPR010089">
    <property type="entry name" value="Flavoprotein_WrbA-like"/>
</dbReference>
<dbReference type="HOGENOM" id="CLU_051402_0_1_1"/>
<dbReference type="GO" id="GO:0010181">
    <property type="term" value="F:FMN binding"/>
    <property type="evidence" value="ECO:0007669"/>
    <property type="project" value="InterPro"/>
</dbReference>
<dbReference type="NCBIfam" id="NF002999">
    <property type="entry name" value="PRK03767.1"/>
    <property type="match status" value="1"/>
</dbReference>
<dbReference type="SUPFAM" id="SSF52218">
    <property type="entry name" value="Flavoproteins"/>
    <property type="match status" value="1"/>
</dbReference>
<evidence type="ECO:0008006" key="4">
    <source>
        <dbReference type="Google" id="ProtNLM"/>
    </source>
</evidence>
<sequence length="197" mass="21030">MPAKIAIVIYSMHGHIAKSKAGVEGAGGAATIYRAPETLPQEILEKMCAPAKPAYPVIAPDELIQFDGFIFGIPARFVTLTLWQAFWDTTDRLWSKGALSGKYVAVFVSTATPGGGQKSTAMNMLSNFTHHGIIFVPLGYSHTFPQQTNMTEVHGSSAWGAGTFAGSDGSRDPSELELEIAGIQGSMFHKTIANVAK</sequence>
<dbReference type="STRING" id="650164.K5WCA0"/>
<dbReference type="RefSeq" id="XP_007394667.1">
    <property type="nucleotide sequence ID" value="XM_007394605.1"/>
</dbReference>
<dbReference type="NCBIfam" id="TIGR01755">
    <property type="entry name" value="flav_wrbA"/>
    <property type="match status" value="1"/>
</dbReference>
<dbReference type="OrthoDB" id="504689at2759"/>
<accession>K5WCA0</accession>
<dbReference type="GO" id="GO:0003955">
    <property type="term" value="F:NAD(P)H dehydrogenase (quinone) activity"/>
    <property type="evidence" value="ECO:0007669"/>
    <property type="project" value="InterPro"/>
</dbReference>
<evidence type="ECO:0000313" key="2">
    <source>
        <dbReference type="EMBL" id="EKM56835.1"/>
    </source>
</evidence>
<dbReference type="PANTHER" id="PTHR30546">
    <property type="entry name" value="FLAVODOXIN-RELATED PROTEIN WRBA-RELATED"/>
    <property type="match status" value="1"/>
</dbReference>
<reference evidence="2 3" key="1">
    <citation type="journal article" date="2012" name="BMC Genomics">
        <title>Comparative genomics of the white-rot fungi, Phanerochaete carnosa and P. chrysosporium, to elucidate the genetic basis of the distinct wood types they colonize.</title>
        <authorList>
            <person name="Suzuki H."/>
            <person name="MacDonald J."/>
            <person name="Syed K."/>
            <person name="Salamov A."/>
            <person name="Hori C."/>
            <person name="Aerts A."/>
            <person name="Henrissat B."/>
            <person name="Wiebenga A."/>
            <person name="vanKuyk P.A."/>
            <person name="Barry K."/>
            <person name="Lindquist E."/>
            <person name="LaButti K."/>
            <person name="Lapidus A."/>
            <person name="Lucas S."/>
            <person name="Coutinho P."/>
            <person name="Gong Y."/>
            <person name="Samejima M."/>
            <person name="Mahadevan R."/>
            <person name="Abou-Zaid M."/>
            <person name="de Vries R.P."/>
            <person name="Igarashi K."/>
            <person name="Yadav J.S."/>
            <person name="Grigoriev I.V."/>
            <person name="Master E.R."/>
        </authorList>
    </citation>
    <scope>NUCLEOTIDE SEQUENCE [LARGE SCALE GENOMIC DNA]</scope>
    <source>
        <strain evidence="2 3">HHB-10118-sp</strain>
    </source>
</reference>
<dbReference type="KEGG" id="pco:PHACADRAFT_141788"/>
<protein>
    <recommendedName>
        <fullName evidence="4">Flavodoxin-like domain-containing protein</fullName>
    </recommendedName>
</protein>
<evidence type="ECO:0000256" key="1">
    <source>
        <dbReference type="ARBA" id="ARBA00006961"/>
    </source>
</evidence>
<evidence type="ECO:0000313" key="3">
    <source>
        <dbReference type="Proteomes" id="UP000008370"/>
    </source>
</evidence>
<organism evidence="2 3">
    <name type="scientific">Phanerochaete carnosa (strain HHB-10118-sp)</name>
    <name type="common">White-rot fungus</name>
    <name type="synonym">Peniophora carnosa</name>
    <dbReference type="NCBI Taxonomy" id="650164"/>
    <lineage>
        <taxon>Eukaryota</taxon>
        <taxon>Fungi</taxon>
        <taxon>Dikarya</taxon>
        <taxon>Basidiomycota</taxon>
        <taxon>Agaricomycotina</taxon>
        <taxon>Agaricomycetes</taxon>
        <taxon>Polyporales</taxon>
        <taxon>Phanerochaetaceae</taxon>
        <taxon>Phanerochaete</taxon>
    </lineage>
</organism>